<dbReference type="OrthoDB" id="2590590at2759"/>
<feature type="region of interest" description="Disordered" evidence="1">
    <location>
        <begin position="1"/>
        <end position="39"/>
    </location>
</feature>
<reference evidence="2 3" key="1">
    <citation type="submission" date="2018-11" db="EMBL/GenBank/DDBJ databases">
        <title>Genome assembly of Steccherinum ochraceum LE-BIN_3174, the white-rot fungus of the Steccherinaceae family (The Residual Polyporoid clade, Polyporales, Basidiomycota).</title>
        <authorList>
            <person name="Fedorova T.V."/>
            <person name="Glazunova O.A."/>
            <person name="Landesman E.O."/>
            <person name="Moiseenko K.V."/>
            <person name="Psurtseva N.V."/>
            <person name="Savinova O.S."/>
            <person name="Shakhova N.V."/>
            <person name="Tyazhelova T.V."/>
            <person name="Vasina D.V."/>
        </authorList>
    </citation>
    <scope>NUCLEOTIDE SEQUENCE [LARGE SCALE GENOMIC DNA]</scope>
    <source>
        <strain evidence="2 3">LE-BIN_3174</strain>
    </source>
</reference>
<dbReference type="STRING" id="92696.A0A4R0R7A0"/>
<protein>
    <submittedName>
        <fullName evidence="2">Uncharacterized protein</fullName>
    </submittedName>
</protein>
<proteinExistence type="predicted"/>
<feature type="compositionally biased region" description="Acidic residues" evidence="1">
    <location>
        <begin position="18"/>
        <end position="29"/>
    </location>
</feature>
<keyword evidence="3" id="KW-1185">Reference proteome</keyword>
<sequence length="760" mass="83125">MSDQSFDIPSVPERDQEGGDDLPTYDDLTEQNGPNSRFGRWRGWIEKRAAERYADLSPDALKARRAKGWGAGVENAEDASLRPVSSSSAHGAALQLHLQTNFSTTSIERTQSAATVQSVNLTPQPSIGEPLFPSHLQVHQFGSRFLPHTTSAIRCLLPLLGDRLLLIGHDDGLSVMDMFPKEWNDAGLACKGPGDAEARPIWVGEGVFQMNILESESNGEGTPQGVVLALVGPDSPREQEGVRTLRMYNLASLVSLAKYSVVQRPGSRPLDLRHPTSGKPTQTTPRRHRKGPSLAKGLKNLMTESPPPSGSTNAIYQVRSEAYVQLPSAVEISNNSSVVFNTSPVNDPTTSLDSTWDMVDDLPLRWATDYVPLAGTGSRLTNTSVLAYALYRDENQRSRGGAFLAVAVKSNIFLYETPKGERAFRFEFYTPITARNLTFVHQGVLDPMSRSPSDISHVRNNLASPSARHPKRLSMGGHIPSHPQYPPQLSIFVVFEKKAGLIRIADSAVGEVELYDEASSSGPQHNLLLSPGSLSKKSRSSWDSRSFLKESKASWLLPVRIVVPGQSNEGWTSPSQSMYLVTRGRHSHILPYPLPANLPSIPPFRTFTWTSSPNHISARICRAAQMTSALDGSSSSTFLQVTAFGEEGVEVQEIPLSALTVNTGKGKHRATEEPVRASMDIGGDTGFLCVGGHWDDDPARPHFMRSDSTMSNDSVLEDISSSRTPTRLREREGVYGWVRKGAEDWRVFWVGGTGDPVDPS</sequence>
<evidence type="ECO:0000313" key="3">
    <source>
        <dbReference type="Proteomes" id="UP000292702"/>
    </source>
</evidence>
<feature type="region of interest" description="Disordered" evidence="1">
    <location>
        <begin position="519"/>
        <end position="539"/>
    </location>
</feature>
<feature type="region of interest" description="Disordered" evidence="1">
    <location>
        <begin position="265"/>
        <end position="293"/>
    </location>
</feature>
<evidence type="ECO:0000256" key="1">
    <source>
        <dbReference type="SAM" id="MobiDB-lite"/>
    </source>
</evidence>
<dbReference type="Proteomes" id="UP000292702">
    <property type="component" value="Unassembled WGS sequence"/>
</dbReference>
<dbReference type="EMBL" id="RWJN01000295">
    <property type="protein sequence ID" value="TCD63481.1"/>
    <property type="molecule type" value="Genomic_DNA"/>
</dbReference>
<name>A0A4R0R7A0_9APHY</name>
<feature type="compositionally biased region" description="Low complexity" evidence="1">
    <location>
        <begin position="527"/>
        <end position="539"/>
    </location>
</feature>
<accession>A0A4R0R7A0</accession>
<dbReference type="AlphaFoldDB" id="A0A4R0R7A0"/>
<evidence type="ECO:0000313" key="2">
    <source>
        <dbReference type="EMBL" id="TCD63481.1"/>
    </source>
</evidence>
<organism evidence="2 3">
    <name type="scientific">Steccherinum ochraceum</name>
    <dbReference type="NCBI Taxonomy" id="92696"/>
    <lineage>
        <taxon>Eukaryota</taxon>
        <taxon>Fungi</taxon>
        <taxon>Dikarya</taxon>
        <taxon>Basidiomycota</taxon>
        <taxon>Agaricomycotina</taxon>
        <taxon>Agaricomycetes</taxon>
        <taxon>Polyporales</taxon>
        <taxon>Steccherinaceae</taxon>
        <taxon>Steccherinum</taxon>
    </lineage>
</organism>
<gene>
    <name evidence="2" type="ORF">EIP91_005363</name>
</gene>
<comment type="caution">
    <text evidence="2">The sequence shown here is derived from an EMBL/GenBank/DDBJ whole genome shotgun (WGS) entry which is preliminary data.</text>
</comment>